<evidence type="ECO:0000256" key="3">
    <source>
        <dbReference type="ARBA" id="ARBA00023134"/>
    </source>
</evidence>
<evidence type="ECO:0000313" key="9">
    <source>
        <dbReference type="Proteomes" id="UP000023152"/>
    </source>
</evidence>
<organism evidence="8 9">
    <name type="scientific">Reticulomyxa filosa</name>
    <dbReference type="NCBI Taxonomy" id="46433"/>
    <lineage>
        <taxon>Eukaryota</taxon>
        <taxon>Sar</taxon>
        <taxon>Rhizaria</taxon>
        <taxon>Retaria</taxon>
        <taxon>Foraminifera</taxon>
        <taxon>Monothalamids</taxon>
        <taxon>Reticulomyxidae</taxon>
        <taxon>Reticulomyxa</taxon>
    </lineage>
</organism>
<dbReference type="PANTHER" id="PTHR10218">
    <property type="entry name" value="GTP-BINDING PROTEIN ALPHA SUBUNIT"/>
    <property type="match status" value="1"/>
</dbReference>
<evidence type="ECO:0000256" key="7">
    <source>
        <dbReference type="SAM" id="MobiDB-lite"/>
    </source>
</evidence>
<dbReference type="PANTHER" id="PTHR10218:SF302">
    <property type="entry name" value="GUANINE NUCLEOTIDE-BINDING PROTEIN ALPHA-5 SUBUNIT"/>
    <property type="match status" value="1"/>
</dbReference>
<dbReference type="InterPro" id="IPR011025">
    <property type="entry name" value="GproteinA_insert"/>
</dbReference>
<dbReference type="GO" id="GO:0031683">
    <property type="term" value="F:G-protein beta/gamma-subunit complex binding"/>
    <property type="evidence" value="ECO:0007669"/>
    <property type="project" value="InterPro"/>
</dbReference>
<feature type="region of interest" description="Disordered" evidence="7">
    <location>
        <begin position="1"/>
        <end position="25"/>
    </location>
</feature>
<feature type="non-terminal residue" evidence="8">
    <location>
        <position position="1"/>
    </location>
</feature>
<evidence type="ECO:0000256" key="6">
    <source>
        <dbReference type="PIRSR" id="PIRSR601019-2"/>
    </source>
</evidence>
<evidence type="ECO:0000256" key="5">
    <source>
        <dbReference type="PIRSR" id="PIRSR601019-1"/>
    </source>
</evidence>
<dbReference type="SUPFAM" id="SSF52540">
    <property type="entry name" value="P-loop containing nucleoside triphosphate hydrolases"/>
    <property type="match status" value="1"/>
</dbReference>
<dbReference type="AlphaFoldDB" id="X6LQN8"/>
<dbReference type="PRINTS" id="PR00318">
    <property type="entry name" value="GPROTEINA"/>
</dbReference>
<dbReference type="GO" id="GO:0007188">
    <property type="term" value="P:adenylate cyclase-modulating G protein-coupled receptor signaling pathway"/>
    <property type="evidence" value="ECO:0007669"/>
    <property type="project" value="TreeGrafter"/>
</dbReference>
<dbReference type="GO" id="GO:0001664">
    <property type="term" value="F:G protein-coupled receptor binding"/>
    <property type="evidence" value="ECO:0007669"/>
    <property type="project" value="TreeGrafter"/>
</dbReference>
<dbReference type="OrthoDB" id="5817230at2759"/>
<dbReference type="Pfam" id="PF00503">
    <property type="entry name" value="G-alpha"/>
    <property type="match status" value="1"/>
</dbReference>
<protein>
    <submittedName>
        <fullName evidence="8">Uncharacterized protein</fullName>
    </submittedName>
</protein>
<dbReference type="GO" id="GO:0005737">
    <property type="term" value="C:cytoplasm"/>
    <property type="evidence" value="ECO:0007669"/>
    <property type="project" value="TreeGrafter"/>
</dbReference>
<dbReference type="GO" id="GO:0005525">
    <property type="term" value="F:GTP binding"/>
    <property type="evidence" value="ECO:0007669"/>
    <property type="project" value="UniProtKB-KW"/>
</dbReference>
<accession>X6LQN8</accession>
<keyword evidence="3 5" id="KW-0342">GTP-binding</keyword>
<feature type="binding site" evidence="6">
    <location>
        <position position="107"/>
    </location>
    <ligand>
        <name>Mg(2+)</name>
        <dbReference type="ChEBI" id="CHEBI:18420"/>
    </ligand>
</feature>
<dbReference type="SUPFAM" id="SSF47895">
    <property type="entry name" value="Transducin (alpha subunit), insertion domain"/>
    <property type="match status" value="1"/>
</dbReference>
<keyword evidence="2 5" id="KW-0547">Nucleotide-binding</keyword>
<dbReference type="Proteomes" id="UP000023152">
    <property type="component" value="Unassembled WGS sequence"/>
</dbReference>
<feature type="compositionally biased region" description="Basic residues" evidence="7">
    <location>
        <begin position="1"/>
        <end position="17"/>
    </location>
</feature>
<evidence type="ECO:0000256" key="4">
    <source>
        <dbReference type="ARBA" id="ARBA00023224"/>
    </source>
</evidence>
<reference evidence="8 9" key="1">
    <citation type="journal article" date="2013" name="Curr. Biol.">
        <title>The Genome of the Foraminiferan Reticulomyxa filosa.</title>
        <authorList>
            <person name="Glockner G."/>
            <person name="Hulsmann N."/>
            <person name="Schleicher M."/>
            <person name="Noegel A.A."/>
            <person name="Eichinger L."/>
            <person name="Gallinger C."/>
            <person name="Pawlowski J."/>
            <person name="Sierra R."/>
            <person name="Euteneuer U."/>
            <person name="Pillet L."/>
            <person name="Moustafa A."/>
            <person name="Platzer M."/>
            <person name="Groth M."/>
            <person name="Szafranski K."/>
            <person name="Schliwa M."/>
        </authorList>
    </citation>
    <scope>NUCLEOTIDE SEQUENCE [LARGE SCALE GENOMIC DNA]</scope>
</reference>
<feature type="binding site" evidence="5">
    <location>
        <begin position="132"/>
        <end position="136"/>
    </location>
    <ligand>
        <name>GTP</name>
        <dbReference type="ChEBI" id="CHEBI:37565"/>
    </ligand>
</feature>
<gene>
    <name evidence="8" type="ORF">RFI_33483</name>
</gene>
<keyword evidence="4" id="KW-0807">Transducer</keyword>
<dbReference type="InterPro" id="IPR027417">
    <property type="entry name" value="P-loop_NTPase"/>
</dbReference>
<keyword evidence="9" id="KW-1185">Reference proteome</keyword>
<dbReference type="GO" id="GO:0003924">
    <property type="term" value="F:GTPase activity"/>
    <property type="evidence" value="ECO:0007669"/>
    <property type="project" value="InterPro"/>
</dbReference>
<dbReference type="PROSITE" id="PS51882">
    <property type="entry name" value="G_ALPHA"/>
    <property type="match status" value="1"/>
</dbReference>
<keyword evidence="6" id="KW-0460">Magnesium</keyword>
<keyword evidence="1 6" id="KW-0479">Metal-binding</keyword>
<dbReference type="Gene3D" id="1.10.400.10">
    <property type="entry name" value="GI Alpha 1, domain 2-like"/>
    <property type="match status" value="1"/>
</dbReference>
<dbReference type="InterPro" id="IPR001019">
    <property type="entry name" value="Gprotein_alpha_su"/>
</dbReference>
<dbReference type="GO" id="GO:0046872">
    <property type="term" value="F:metal ion binding"/>
    <property type="evidence" value="ECO:0007669"/>
    <property type="project" value="UniProtKB-KW"/>
</dbReference>
<name>X6LQN8_RETFI</name>
<evidence type="ECO:0000313" key="8">
    <source>
        <dbReference type="EMBL" id="ETO03919.1"/>
    </source>
</evidence>
<proteinExistence type="predicted"/>
<evidence type="ECO:0000256" key="2">
    <source>
        <dbReference type="ARBA" id="ARBA00022741"/>
    </source>
</evidence>
<dbReference type="GO" id="GO:0005834">
    <property type="term" value="C:heterotrimeric G-protein complex"/>
    <property type="evidence" value="ECO:0007669"/>
    <property type="project" value="TreeGrafter"/>
</dbReference>
<sequence>KKKKKKKKGGKKKKNKKFVRENTKVHKDNEKIRSRVAQLTENEEINEETWEDFEKLWKDEGIRNTLDLSHRFQLIDTAEYFLSNIRKFRQPDYTPTFEDLVHSRNRTIGVNRLAFTIKDQTGKLTEQYDIYDVGGQRNERRKWVHFFDHVAG</sequence>
<evidence type="ECO:0000256" key="1">
    <source>
        <dbReference type="ARBA" id="ARBA00022723"/>
    </source>
</evidence>
<comment type="caution">
    <text evidence="8">The sequence shown here is derived from an EMBL/GenBank/DDBJ whole genome shotgun (WGS) entry which is preliminary data.</text>
</comment>
<dbReference type="SMART" id="SM00275">
    <property type="entry name" value="G_alpha"/>
    <property type="match status" value="1"/>
</dbReference>
<dbReference type="EMBL" id="ASPP01031314">
    <property type="protein sequence ID" value="ETO03919.1"/>
    <property type="molecule type" value="Genomic_DNA"/>
</dbReference>